<feature type="domain" description="Glycosyltransferase 61 catalytic" evidence="1">
    <location>
        <begin position="91"/>
        <end position="265"/>
    </location>
</feature>
<comment type="caution">
    <text evidence="2">The sequence shown here is derived from an EMBL/GenBank/DDBJ whole genome shotgun (WGS) entry which is preliminary data.</text>
</comment>
<accession>A0A9X0UJI7</accession>
<evidence type="ECO:0000259" key="1">
    <source>
        <dbReference type="Pfam" id="PF04577"/>
    </source>
</evidence>
<dbReference type="AlphaFoldDB" id="A0A9X0UJI7"/>
<evidence type="ECO:0000313" key="3">
    <source>
        <dbReference type="Proteomes" id="UP000615796"/>
    </source>
</evidence>
<dbReference type="InterPro" id="IPR049625">
    <property type="entry name" value="Glyco_transf_61_cat"/>
</dbReference>
<dbReference type="Pfam" id="PF04577">
    <property type="entry name" value="Glyco_transf_61"/>
    <property type="match status" value="1"/>
</dbReference>
<reference evidence="2" key="1">
    <citation type="submission" date="2020-08" db="EMBL/GenBank/DDBJ databases">
        <title>Genome Sequencing and Pan-Genome Analysis of Migratory bird Vibrio Strains, Inner Mongolia.</title>
        <authorList>
            <person name="Zheng L."/>
        </authorList>
    </citation>
    <scope>NUCLEOTIDE SEQUENCE</scope>
    <source>
        <strain evidence="2">M13F</strain>
    </source>
</reference>
<protein>
    <submittedName>
        <fullName evidence="2">Glycosyltransferase family 61 protein</fullName>
    </submittedName>
</protein>
<dbReference type="RefSeq" id="WP_187026517.1">
    <property type="nucleotide sequence ID" value="NZ_JACRUP010000009.1"/>
</dbReference>
<evidence type="ECO:0000313" key="2">
    <source>
        <dbReference type="EMBL" id="MBC5851946.1"/>
    </source>
</evidence>
<organism evidence="2 3">
    <name type="scientific">Vibrio metschnikovii</name>
    <dbReference type="NCBI Taxonomy" id="28172"/>
    <lineage>
        <taxon>Bacteria</taxon>
        <taxon>Pseudomonadati</taxon>
        <taxon>Pseudomonadota</taxon>
        <taxon>Gammaproteobacteria</taxon>
        <taxon>Vibrionales</taxon>
        <taxon>Vibrionaceae</taxon>
        <taxon>Vibrio</taxon>
    </lineage>
</organism>
<gene>
    <name evidence="2" type="ORF">H8Q88_13645</name>
</gene>
<proteinExistence type="predicted"/>
<dbReference type="Proteomes" id="UP000615796">
    <property type="component" value="Unassembled WGS sequence"/>
</dbReference>
<dbReference type="EMBL" id="JACRUP010000009">
    <property type="protein sequence ID" value="MBC5851946.1"/>
    <property type="molecule type" value="Genomic_DNA"/>
</dbReference>
<sequence length="401" mass="46096">MKLWQWIGGKNRLTYKIHHLIKCIALQRHGSDFRFYGGLYDENDQYLLDGGLVTNKQQIILPLEKNQLPDLNNSQHLSGLSLYAGVLHNHYGHFLTESLARLWPIKQIEQIDHIVYLSTTEHVPDFVYQFFELIGLQDKLRIIDSESLIVEKLIVAKPALEYPNQFHRDYLALREELLAHNDFPSNTDKRPLFVSRTHLCAGYERMIIGERQIEQRVSASGAVVIYPETLSLEEQIRYFNAHQTIIGYAGSAMHNLLYTRGNKKILMYTGRKVPIIYKKIDKALNNRATYANINHIPPTSALQIKTGFKPEILNPSKLEKYLRKLPLSVSQSNSTNQNQACLITQYNTAVLLRHMVELLSANQPNVKATYGYLAQEYPLDSDMINDAIQKSPLLNAFFTDQ</sequence>
<name>A0A9X0UJI7_VIBME</name>
<keyword evidence="3" id="KW-1185">Reference proteome</keyword>
<dbReference type="GO" id="GO:0016757">
    <property type="term" value="F:glycosyltransferase activity"/>
    <property type="evidence" value="ECO:0007669"/>
    <property type="project" value="InterPro"/>
</dbReference>